<dbReference type="EMBL" id="CP119311">
    <property type="protein sequence ID" value="WEK38184.1"/>
    <property type="molecule type" value="Genomic_DNA"/>
</dbReference>
<protein>
    <submittedName>
        <fullName evidence="3">Porin family protein</fullName>
    </submittedName>
</protein>
<reference evidence="3" key="1">
    <citation type="submission" date="2023-03" db="EMBL/GenBank/DDBJ databases">
        <title>Andean soil-derived lignocellulolytic bacterial consortium as a source of novel taxa and putative plastic-active enzymes.</title>
        <authorList>
            <person name="Diaz-Garcia L."/>
            <person name="Chuvochina M."/>
            <person name="Feuerriegel G."/>
            <person name="Bunk B."/>
            <person name="Sproer C."/>
            <person name="Streit W.R."/>
            <person name="Rodriguez L.M."/>
            <person name="Overmann J."/>
            <person name="Jimenez D.J."/>
        </authorList>
    </citation>
    <scope>NUCLEOTIDE SEQUENCE</scope>
    <source>
        <strain evidence="3">MAG 7</strain>
    </source>
</reference>
<dbReference type="Pfam" id="PF13568">
    <property type="entry name" value="OMP_b-brl_2"/>
    <property type="match status" value="1"/>
</dbReference>
<keyword evidence="1" id="KW-0732">Signal</keyword>
<feature type="domain" description="Outer membrane protein beta-barrel" evidence="2">
    <location>
        <begin position="20"/>
        <end position="172"/>
    </location>
</feature>
<feature type="signal peptide" evidence="1">
    <location>
        <begin position="1"/>
        <end position="21"/>
    </location>
</feature>
<feature type="chain" id="PRO_5042470124" evidence="1">
    <location>
        <begin position="22"/>
        <end position="195"/>
    </location>
</feature>
<evidence type="ECO:0000313" key="3">
    <source>
        <dbReference type="EMBL" id="WEK38184.1"/>
    </source>
</evidence>
<accession>A0AAJ5WVI3</accession>
<dbReference type="Proteomes" id="UP001220610">
    <property type="component" value="Chromosome"/>
</dbReference>
<evidence type="ECO:0000256" key="1">
    <source>
        <dbReference type="SAM" id="SignalP"/>
    </source>
</evidence>
<gene>
    <name evidence="3" type="ORF">P0Y53_11820</name>
</gene>
<name>A0AAJ5WVI3_9BACT</name>
<proteinExistence type="predicted"/>
<sequence length="195" mass="21442">MKMISLAGLMGLLLLTSAGFAQGLQMGVKGGANIFKVDGKSFSDEFKFGYNVGIFAELNFNKNWGIQPEILWSQTNFRTGDDFNNVYPGGVNDVKGKLNYLTVPLLLSYRPVGIFAFQVGPQFGILLNQDKNLVGNTREAFKKGDLSLLAGAQLNLAKFKAGARYVIGLFDINDVGDQDKWKNQGFQVYIGVRII</sequence>
<dbReference type="InterPro" id="IPR025665">
    <property type="entry name" value="Beta-barrel_OMP_2"/>
</dbReference>
<dbReference type="AlphaFoldDB" id="A0AAJ5WVI3"/>
<evidence type="ECO:0000259" key="2">
    <source>
        <dbReference type="Pfam" id="PF13568"/>
    </source>
</evidence>
<evidence type="ECO:0000313" key="4">
    <source>
        <dbReference type="Proteomes" id="UP001220610"/>
    </source>
</evidence>
<organism evidence="3 4">
    <name type="scientific">Candidatus Pseudobacter hemicellulosilyticus</name>
    <dbReference type="NCBI Taxonomy" id="3121375"/>
    <lineage>
        <taxon>Bacteria</taxon>
        <taxon>Pseudomonadati</taxon>
        <taxon>Bacteroidota</taxon>
        <taxon>Chitinophagia</taxon>
        <taxon>Chitinophagales</taxon>
        <taxon>Chitinophagaceae</taxon>
        <taxon>Pseudobacter</taxon>
    </lineage>
</organism>